<dbReference type="SUPFAM" id="SSF49265">
    <property type="entry name" value="Fibronectin type III"/>
    <property type="match status" value="1"/>
</dbReference>
<evidence type="ECO:0000256" key="3">
    <source>
        <dbReference type="ARBA" id="ARBA00023145"/>
    </source>
</evidence>
<dbReference type="EMBL" id="FOLO01000027">
    <property type="protein sequence ID" value="SFD00300.1"/>
    <property type="molecule type" value="Genomic_DNA"/>
</dbReference>
<evidence type="ECO:0000313" key="6">
    <source>
        <dbReference type="Proteomes" id="UP000198862"/>
    </source>
</evidence>
<evidence type="ECO:0000256" key="1">
    <source>
        <dbReference type="ARBA" id="ARBA00022670"/>
    </source>
</evidence>
<dbReference type="Pfam" id="PF04151">
    <property type="entry name" value="PPC"/>
    <property type="match status" value="2"/>
</dbReference>
<dbReference type="FunFam" id="2.60.120.380:FF:000013">
    <property type="entry name" value="Alkaline serine protease"/>
    <property type="match status" value="1"/>
</dbReference>
<dbReference type="Gene3D" id="2.60.120.380">
    <property type="match status" value="2"/>
</dbReference>
<dbReference type="Gene3D" id="2.60.40.10">
    <property type="entry name" value="Immunoglobulins"/>
    <property type="match status" value="1"/>
</dbReference>
<feature type="domain" description="Peptidase C-terminal archaeal/bacterial" evidence="4">
    <location>
        <begin position="220"/>
        <end position="285"/>
    </location>
</feature>
<evidence type="ECO:0000256" key="2">
    <source>
        <dbReference type="ARBA" id="ARBA00022801"/>
    </source>
</evidence>
<sequence>METPTSGASNTPIRPTFSWQTQNSVTSYRIEIATDSSFNNIAATGTVNNGTNYQPSADLAVNTTYYWRVRADNGCGNTWSSTATFTTSAAASSSTLIKGTAKTNLASDSGTEKAFTFDVPAGASKLTFKTSGGSGDVDLHVKFGQKATSSTYDCRPYKPGNTETCAITNVQEGTYHVMLKGYETYAGVSLIADYDTAPGSSNTIDETGLAGTASTKLYRTITVPSGMSSLNVALSGGTGDADLYVNFASKPTTSTYKCRPFQPGNTETCTINNPEAGQWHIGVFGYETFADIKLTASSK</sequence>
<name>A0A1I1P2W2_9GAMM</name>
<keyword evidence="2" id="KW-0378">Hydrolase</keyword>
<dbReference type="GO" id="GO:0006508">
    <property type="term" value="P:proteolysis"/>
    <property type="evidence" value="ECO:0007669"/>
    <property type="project" value="UniProtKB-KW"/>
</dbReference>
<dbReference type="AlphaFoldDB" id="A0A1I1P2W2"/>
<protein>
    <submittedName>
        <fullName evidence="5">Purple acid Phosphatase, N-terminal domain</fullName>
    </submittedName>
</protein>
<proteinExistence type="predicted"/>
<gene>
    <name evidence="5" type="ORF">SAMN02745724_03157</name>
</gene>
<keyword evidence="6" id="KW-1185">Reference proteome</keyword>
<dbReference type="InterPro" id="IPR007280">
    <property type="entry name" value="Peptidase_C_arc/bac"/>
</dbReference>
<dbReference type="GO" id="GO:0008233">
    <property type="term" value="F:peptidase activity"/>
    <property type="evidence" value="ECO:0007669"/>
    <property type="project" value="UniProtKB-KW"/>
</dbReference>
<dbReference type="Proteomes" id="UP000198862">
    <property type="component" value="Unassembled WGS sequence"/>
</dbReference>
<dbReference type="Pfam" id="PF25788">
    <property type="entry name" value="Ig_Rha78A_N"/>
    <property type="match status" value="1"/>
</dbReference>
<reference evidence="5 6" key="1">
    <citation type="submission" date="2016-10" db="EMBL/GenBank/DDBJ databases">
        <authorList>
            <person name="de Groot N.N."/>
        </authorList>
    </citation>
    <scope>NUCLEOTIDE SEQUENCE [LARGE SCALE GENOMIC DNA]</scope>
    <source>
        <strain evidence="5 6">DSM 6059</strain>
    </source>
</reference>
<keyword evidence="3" id="KW-0865">Zymogen</keyword>
<feature type="domain" description="Peptidase C-terminal archaeal/bacterial" evidence="4">
    <location>
        <begin position="114"/>
        <end position="180"/>
    </location>
</feature>
<dbReference type="InterPro" id="IPR036116">
    <property type="entry name" value="FN3_sf"/>
</dbReference>
<accession>A0A1I1P2W2</accession>
<evidence type="ECO:0000259" key="4">
    <source>
        <dbReference type="Pfam" id="PF04151"/>
    </source>
</evidence>
<dbReference type="InterPro" id="IPR013783">
    <property type="entry name" value="Ig-like_fold"/>
</dbReference>
<organism evidence="5 6">
    <name type="scientific">Pseudoalteromonas denitrificans DSM 6059</name>
    <dbReference type="NCBI Taxonomy" id="1123010"/>
    <lineage>
        <taxon>Bacteria</taxon>
        <taxon>Pseudomonadati</taxon>
        <taxon>Pseudomonadota</taxon>
        <taxon>Gammaproteobacteria</taxon>
        <taxon>Alteromonadales</taxon>
        <taxon>Pseudoalteromonadaceae</taxon>
        <taxon>Pseudoalteromonas</taxon>
    </lineage>
</organism>
<dbReference type="STRING" id="1123010.SAMN02745724_03157"/>
<keyword evidence="1" id="KW-0645">Protease</keyword>
<evidence type="ECO:0000313" key="5">
    <source>
        <dbReference type="EMBL" id="SFD00300.1"/>
    </source>
</evidence>